<dbReference type="EMBL" id="AP022038">
    <property type="protein sequence ID" value="BBR41783.1"/>
    <property type="molecule type" value="Genomic_DNA"/>
</dbReference>
<feature type="transmembrane region" description="Helical" evidence="1">
    <location>
        <begin position="34"/>
        <end position="54"/>
    </location>
</feature>
<dbReference type="AlphaFoldDB" id="A0A6S5DK06"/>
<evidence type="ECO:0000313" key="2">
    <source>
        <dbReference type="EMBL" id="BBR41783.1"/>
    </source>
</evidence>
<keyword evidence="1" id="KW-1133">Transmembrane helix</keyword>
<evidence type="ECO:0000256" key="1">
    <source>
        <dbReference type="SAM" id="Phobius"/>
    </source>
</evidence>
<reference evidence="2 3" key="1">
    <citation type="submission" date="2019-12" db="EMBL/GenBank/DDBJ databases">
        <title>complete genome sequences of Aeromonas veronii str. WP3-W19-ESBL-03 isolated from wastewater treatment plant effluent.</title>
        <authorList>
            <person name="Sekizuka T."/>
            <person name="Itokawa K."/>
            <person name="Yatsu K."/>
            <person name="Inamine Y."/>
            <person name="Kuroda M."/>
        </authorList>
    </citation>
    <scope>NUCLEOTIDE SEQUENCE [LARGE SCALE GENOMIC DNA]</scope>
    <source>
        <strain evidence="2 3">WP3-W19-ESBL-03</strain>
    </source>
</reference>
<name>A0A6S5DK06_AERVE</name>
<protein>
    <submittedName>
        <fullName evidence="2">Uncharacterized protein</fullName>
    </submittedName>
</protein>
<gene>
    <name evidence="2" type="ORF">WP3W19E03_43080</name>
</gene>
<keyword evidence="1" id="KW-0812">Transmembrane</keyword>
<dbReference type="Proteomes" id="UP000515442">
    <property type="component" value="Chromosome"/>
</dbReference>
<organism evidence="2 3">
    <name type="scientific">Aeromonas veronii</name>
    <dbReference type="NCBI Taxonomy" id="654"/>
    <lineage>
        <taxon>Bacteria</taxon>
        <taxon>Pseudomonadati</taxon>
        <taxon>Pseudomonadota</taxon>
        <taxon>Gammaproteobacteria</taxon>
        <taxon>Aeromonadales</taxon>
        <taxon>Aeromonadaceae</taxon>
        <taxon>Aeromonas</taxon>
    </lineage>
</organism>
<proteinExistence type="predicted"/>
<evidence type="ECO:0000313" key="3">
    <source>
        <dbReference type="Proteomes" id="UP000515442"/>
    </source>
</evidence>
<accession>A0A6S5DK06</accession>
<sequence length="187" mass="21659">MKTLLENHKLTQLRHCWLWQEKRSMKMTLSSDNWVGIIVPLVSFLAGFLLNAVFMTKKDREELKLKKQELSNILESDVTEAGSEYTTALAAMNPRDFDSFMKVNDSGEKYFNALNKLACSIVSRTTDKDSTINSHVIKIRDAYTRTIPDHYKTLSYIAENCDIPYKGKFRAENYKSLRVVIDLHRIE</sequence>
<keyword evidence="1" id="KW-0472">Membrane</keyword>